<reference evidence="2 3" key="1">
    <citation type="journal article" date="2015" name="Nature">
        <title>rRNA introns, odd ribosomes, and small enigmatic genomes across a large radiation of phyla.</title>
        <authorList>
            <person name="Brown C.T."/>
            <person name="Hug L.A."/>
            <person name="Thomas B.C."/>
            <person name="Sharon I."/>
            <person name="Castelle C.J."/>
            <person name="Singh A."/>
            <person name="Wilkins M.J."/>
            <person name="Williams K.H."/>
            <person name="Banfield J.F."/>
        </authorList>
    </citation>
    <scope>NUCLEOTIDE SEQUENCE [LARGE SCALE GENOMIC DNA]</scope>
</reference>
<protein>
    <submittedName>
        <fullName evidence="2">Uncharacterized protein</fullName>
    </submittedName>
</protein>
<dbReference type="AlphaFoldDB" id="A0A0G0QS00"/>
<evidence type="ECO:0000313" key="2">
    <source>
        <dbReference type="EMBL" id="KKR43204.1"/>
    </source>
</evidence>
<gene>
    <name evidence="2" type="ORF">UT78_C0007G0057</name>
</gene>
<proteinExistence type="predicted"/>
<evidence type="ECO:0000256" key="1">
    <source>
        <dbReference type="SAM" id="MobiDB-lite"/>
    </source>
</evidence>
<dbReference type="Proteomes" id="UP000034301">
    <property type="component" value="Unassembled WGS sequence"/>
</dbReference>
<name>A0A0G0QS00_9BACT</name>
<comment type="caution">
    <text evidence="2">The sequence shown here is derived from an EMBL/GenBank/DDBJ whole genome shotgun (WGS) entry which is preliminary data.</text>
</comment>
<feature type="region of interest" description="Disordered" evidence="1">
    <location>
        <begin position="130"/>
        <end position="161"/>
    </location>
</feature>
<sequence>MTPSATSTMTDGQIDKAVANFRTLLEKHRNEFASDPTQRALGNPALHREQLGVLRKHIEAESNTIVRVVKVFRMRTPQAILDATGRTQYTDKEVVATMPKGEGDEAEVHFFKLSRFVSVDDLDREYESRNLKPDPYAQSQVNADDPSFADEHPNGSQWRDQNGKACCATFDHWLDERRVHVYRYDRDWDDSWWFAGVRK</sequence>
<dbReference type="EMBL" id="LBYC01000007">
    <property type="protein sequence ID" value="KKR43204.1"/>
    <property type="molecule type" value="Genomic_DNA"/>
</dbReference>
<organism evidence="2 3">
    <name type="scientific">Candidatus Nomurabacteria bacterium GW2011_GWF2_40_12</name>
    <dbReference type="NCBI Taxonomy" id="1618776"/>
    <lineage>
        <taxon>Bacteria</taxon>
        <taxon>Candidatus Nomuraibacteriota</taxon>
    </lineage>
</organism>
<accession>A0A0G0QS00</accession>
<evidence type="ECO:0000313" key="3">
    <source>
        <dbReference type="Proteomes" id="UP000034301"/>
    </source>
</evidence>